<dbReference type="EMBL" id="MU277188">
    <property type="protein sequence ID" value="KAI0068387.1"/>
    <property type="molecule type" value="Genomic_DNA"/>
</dbReference>
<sequence length="209" mass="22641">MPKERRQRTLGHESSVKKVAKRQFAVQDNAVVHVDVGASVDAAANDILDAVDDTDHSDARHTLKKKDRRVLKHELFIERLEAARSPYSKSHARRLKRKDKEQIAGGLAGLRAALTAVESTGSAPAVDDAVTATPDGGNGAEGQPAAKPRPGQIGEGKGAPLKRAQRKQALKAEQFRLPKILANPDYAANPFKTIRTHAQNTLILHRPAP</sequence>
<evidence type="ECO:0000313" key="1">
    <source>
        <dbReference type="EMBL" id="KAI0068387.1"/>
    </source>
</evidence>
<proteinExistence type="predicted"/>
<comment type="caution">
    <text evidence="1">The sequence shown here is derived from an EMBL/GenBank/DDBJ whole genome shotgun (WGS) entry which is preliminary data.</text>
</comment>
<evidence type="ECO:0000313" key="2">
    <source>
        <dbReference type="Proteomes" id="UP000814140"/>
    </source>
</evidence>
<gene>
    <name evidence="1" type="ORF">BV25DRAFT_1818801</name>
</gene>
<keyword evidence="2" id="KW-1185">Reference proteome</keyword>
<protein>
    <submittedName>
        <fullName evidence="1">Uncharacterized protein</fullName>
    </submittedName>
</protein>
<reference evidence="1" key="2">
    <citation type="journal article" date="2022" name="New Phytol.">
        <title>Evolutionary transition to the ectomycorrhizal habit in the genomes of a hyperdiverse lineage of mushroom-forming fungi.</title>
        <authorList>
            <person name="Looney B."/>
            <person name="Miyauchi S."/>
            <person name="Morin E."/>
            <person name="Drula E."/>
            <person name="Courty P.E."/>
            <person name="Kohler A."/>
            <person name="Kuo A."/>
            <person name="LaButti K."/>
            <person name="Pangilinan J."/>
            <person name="Lipzen A."/>
            <person name="Riley R."/>
            <person name="Andreopoulos W."/>
            <person name="He G."/>
            <person name="Johnson J."/>
            <person name="Nolan M."/>
            <person name="Tritt A."/>
            <person name="Barry K.W."/>
            <person name="Grigoriev I.V."/>
            <person name="Nagy L.G."/>
            <person name="Hibbett D."/>
            <person name="Henrissat B."/>
            <person name="Matheny P.B."/>
            <person name="Labbe J."/>
            <person name="Martin F.M."/>
        </authorList>
    </citation>
    <scope>NUCLEOTIDE SEQUENCE</scope>
    <source>
        <strain evidence="1">HHB10654</strain>
    </source>
</reference>
<dbReference type="Proteomes" id="UP000814140">
    <property type="component" value="Unassembled WGS sequence"/>
</dbReference>
<accession>A0ACB8TIX2</accession>
<reference evidence="1" key="1">
    <citation type="submission" date="2021-03" db="EMBL/GenBank/DDBJ databases">
        <authorList>
            <consortium name="DOE Joint Genome Institute"/>
            <person name="Ahrendt S."/>
            <person name="Looney B.P."/>
            <person name="Miyauchi S."/>
            <person name="Morin E."/>
            <person name="Drula E."/>
            <person name="Courty P.E."/>
            <person name="Chicoki N."/>
            <person name="Fauchery L."/>
            <person name="Kohler A."/>
            <person name="Kuo A."/>
            <person name="Labutti K."/>
            <person name="Pangilinan J."/>
            <person name="Lipzen A."/>
            <person name="Riley R."/>
            <person name="Andreopoulos W."/>
            <person name="He G."/>
            <person name="Johnson J."/>
            <person name="Barry K.W."/>
            <person name="Grigoriev I.V."/>
            <person name="Nagy L."/>
            <person name="Hibbett D."/>
            <person name="Henrissat B."/>
            <person name="Matheny P.B."/>
            <person name="Labbe J."/>
            <person name="Martin F."/>
        </authorList>
    </citation>
    <scope>NUCLEOTIDE SEQUENCE</scope>
    <source>
        <strain evidence="1">HHB10654</strain>
    </source>
</reference>
<name>A0ACB8TIX2_9AGAM</name>
<organism evidence="1 2">
    <name type="scientific">Artomyces pyxidatus</name>
    <dbReference type="NCBI Taxonomy" id="48021"/>
    <lineage>
        <taxon>Eukaryota</taxon>
        <taxon>Fungi</taxon>
        <taxon>Dikarya</taxon>
        <taxon>Basidiomycota</taxon>
        <taxon>Agaricomycotina</taxon>
        <taxon>Agaricomycetes</taxon>
        <taxon>Russulales</taxon>
        <taxon>Auriscalpiaceae</taxon>
        <taxon>Artomyces</taxon>
    </lineage>
</organism>